<name>A0AAI9T4N0_PENTH</name>
<sequence>MCQSARSNTWIYKVLYHANHVTSSTMHTI</sequence>
<dbReference type="Proteomes" id="UP001227192">
    <property type="component" value="Unassembled WGS sequence"/>
</dbReference>
<accession>A0AAI9T4N0</accession>
<comment type="caution">
    <text evidence="1">The sequence shown here is derived from an EMBL/GenBank/DDBJ whole genome shotgun (WGS) entry which is preliminary data.</text>
</comment>
<gene>
    <name evidence="1" type="ORF">VN97_g12992</name>
</gene>
<organism evidence="1 2">
    <name type="scientific">Penicillium thymicola</name>
    <dbReference type="NCBI Taxonomy" id="293382"/>
    <lineage>
        <taxon>Eukaryota</taxon>
        <taxon>Fungi</taxon>
        <taxon>Dikarya</taxon>
        <taxon>Ascomycota</taxon>
        <taxon>Pezizomycotina</taxon>
        <taxon>Eurotiomycetes</taxon>
        <taxon>Eurotiomycetidae</taxon>
        <taxon>Eurotiales</taxon>
        <taxon>Aspergillaceae</taxon>
        <taxon>Penicillium</taxon>
    </lineage>
</organism>
<keyword evidence="2" id="KW-1185">Reference proteome</keyword>
<reference evidence="1" key="2">
    <citation type="journal article" date="2016" name="Fungal Biol.">
        <title>Ochratoxin A production by Penicillium thymicola.</title>
        <authorList>
            <person name="Nguyen H.D.T."/>
            <person name="McMullin D.R."/>
            <person name="Ponomareva E."/>
            <person name="Riley R."/>
            <person name="Pomraning K.R."/>
            <person name="Baker S.E."/>
            <person name="Seifert K.A."/>
        </authorList>
    </citation>
    <scope>NUCLEOTIDE SEQUENCE</scope>
    <source>
        <strain evidence="1">DAOM 180753</strain>
    </source>
</reference>
<evidence type="ECO:0000313" key="2">
    <source>
        <dbReference type="Proteomes" id="UP001227192"/>
    </source>
</evidence>
<feature type="non-terminal residue" evidence="1">
    <location>
        <position position="29"/>
    </location>
</feature>
<reference evidence="1" key="1">
    <citation type="submission" date="2015-06" db="EMBL/GenBank/DDBJ databases">
        <authorList>
            <person name="Nguyen H."/>
        </authorList>
    </citation>
    <scope>NUCLEOTIDE SEQUENCE</scope>
    <source>
        <strain evidence="1">DAOM 180753</strain>
    </source>
</reference>
<dbReference type="EMBL" id="LACB01001311">
    <property type="protein sequence ID" value="KAJ9480562.1"/>
    <property type="molecule type" value="Genomic_DNA"/>
</dbReference>
<protein>
    <submittedName>
        <fullName evidence="1">Uncharacterized protein</fullName>
    </submittedName>
</protein>
<dbReference type="AlphaFoldDB" id="A0AAI9T4N0"/>
<proteinExistence type="predicted"/>
<evidence type="ECO:0000313" key="1">
    <source>
        <dbReference type="EMBL" id="KAJ9480562.1"/>
    </source>
</evidence>